<dbReference type="RefSeq" id="XP_019044595.1">
    <property type="nucleotide sequence ID" value="XM_019193118.1"/>
</dbReference>
<dbReference type="AlphaFoldDB" id="A0A1B9FXN4"/>
<reference evidence="2" key="1">
    <citation type="submission" date="2013-07" db="EMBL/GenBank/DDBJ databases">
        <title>The Genome Sequence of Cryptococcus bestiolae CBS10118.</title>
        <authorList>
            <consortium name="The Broad Institute Genome Sequencing Platform"/>
            <person name="Cuomo C."/>
            <person name="Litvintseva A."/>
            <person name="Chen Y."/>
            <person name="Heitman J."/>
            <person name="Sun S."/>
            <person name="Springer D."/>
            <person name="Dromer F."/>
            <person name="Young S.K."/>
            <person name="Zeng Q."/>
            <person name="Gargeya S."/>
            <person name="Fitzgerald M."/>
            <person name="Abouelleil A."/>
            <person name="Alvarado L."/>
            <person name="Berlin A.M."/>
            <person name="Chapman S.B."/>
            <person name="Dewar J."/>
            <person name="Goldberg J."/>
            <person name="Griggs A."/>
            <person name="Gujja S."/>
            <person name="Hansen M."/>
            <person name="Howarth C."/>
            <person name="Imamovic A."/>
            <person name="Larimer J."/>
            <person name="McCowan C."/>
            <person name="Murphy C."/>
            <person name="Pearson M."/>
            <person name="Priest M."/>
            <person name="Roberts A."/>
            <person name="Saif S."/>
            <person name="Shea T."/>
            <person name="Sykes S."/>
            <person name="Wortman J."/>
            <person name="Nusbaum C."/>
            <person name="Birren B."/>
        </authorList>
    </citation>
    <scope>NUCLEOTIDE SEQUENCE [LARGE SCALE GENOMIC DNA]</scope>
    <source>
        <strain evidence="2">CBS 10118</strain>
    </source>
</reference>
<organism evidence="2">
    <name type="scientific">Kwoniella bestiolae CBS 10118</name>
    <dbReference type="NCBI Taxonomy" id="1296100"/>
    <lineage>
        <taxon>Eukaryota</taxon>
        <taxon>Fungi</taxon>
        <taxon>Dikarya</taxon>
        <taxon>Basidiomycota</taxon>
        <taxon>Agaricomycotina</taxon>
        <taxon>Tremellomycetes</taxon>
        <taxon>Tremellales</taxon>
        <taxon>Cryptococcaceae</taxon>
        <taxon>Kwoniella</taxon>
    </lineage>
</organism>
<dbReference type="VEuPathDB" id="FungiDB:I302_06508"/>
<gene>
    <name evidence="2" type="ORF">I302_06508</name>
    <name evidence="3" type="ORF">I302_107753</name>
</gene>
<keyword evidence="4" id="KW-1185">Reference proteome</keyword>
<feature type="region of interest" description="Disordered" evidence="1">
    <location>
        <begin position="487"/>
        <end position="526"/>
    </location>
</feature>
<dbReference type="EMBL" id="CP144546">
    <property type="protein sequence ID" value="WVW85715.1"/>
    <property type="molecule type" value="Genomic_DNA"/>
</dbReference>
<sequence>MPLSPPFRPSASSSSSSPPPPSGPLPTLPFEIIRRIIFHRLAISPSYPSELEDSYNPSWDSWNGIKGKQVAERKLEERRDVTRCARGLMSVCKAWKPLVMKYLYSSPYLSTTLPALTSCVLSGDSKWSDINLHTFSIPGRFITLLDLTTIPNTLHATEIRKACLALFPLLPNLTHLKLSPGELPFHLEEVGYAPFVKTLKCLEGVQVDVNVNEDGKDGLVELLKRTTNLEVLSVFGSPAQRLEVELAEVQSLDLPRLHTLKMEDVKSGHLLNCLVSSDLPNLTRLSITPLGDLTNTFQEIHGSKIRSLTYLQSKYDIWPFNTNGTILPNGLIPCDKILDIYPNLQHLSFLIPDYNQLELIISSLRDSPSRPLSTLTIYKWQSSPSTSSADGQPISSRNGVDTLSFLNGLARDPPRGLRRINLDGFRWVKLELGKIALDAGKSGQMRKIAEVLGKVGIELGDMVGRLSPAPPFTGVGIGGGERERVYGPLSGGRRRSSGGQGLIRMNGLGMSGKEGIERGSEEEDGG</sequence>
<reference evidence="2" key="3">
    <citation type="submission" date="2014-01" db="EMBL/GenBank/DDBJ databases">
        <title>Evolution of pathogenesis and genome organization in the Tremellales.</title>
        <authorList>
            <person name="Cuomo C."/>
            <person name="Litvintseva A."/>
            <person name="Heitman J."/>
            <person name="Chen Y."/>
            <person name="Sun S."/>
            <person name="Springer D."/>
            <person name="Dromer F."/>
            <person name="Young S."/>
            <person name="Zeng Q."/>
            <person name="Chapman S."/>
            <person name="Gujja S."/>
            <person name="Saif S."/>
            <person name="Birren B."/>
        </authorList>
    </citation>
    <scope>NUCLEOTIDE SEQUENCE</scope>
    <source>
        <strain evidence="2">CBS 10118</strain>
    </source>
</reference>
<name>A0A1B9FXN4_9TREE</name>
<reference evidence="3" key="2">
    <citation type="submission" date="2013-07" db="EMBL/GenBank/DDBJ databases">
        <authorList>
            <consortium name="The Broad Institute Genome Sequencing Platform"/>
            <person name="Cuomo C."/>
            <person name="Litvintseva A."/>
            <person name="Chen Y."/>
            <person name="Heitman J."/>
            <person name="Sun S."/>
            <person name="Springer D."/>
            <person name="Dromer F."/>
            <person name="Young S.K."/>
            <person name="Zeng Q."/>
            <person name="Gargeya S."/>
            <person name="Fitzgerald M."/>
            <person name="Abouelleil A."/>
            <person name="Alvarado L."/>
            <person name="Berlin A.M."/>
            <person name="Chapman S.B."/>
            <person name="Dewar J."/>
            <person name="Goldberg J."/>
            <person name="Griggs A."/>
            <person name="Gujja S."/>
            <person name="Hansen M."/>
            <person name="Howarth C."/>
            <person name="Imamovic A."/>
            <person name="Larimer J."/>
            <person name="McCowan C."/>
            <person name="Murphy C."/>
            <person name="Pearson M."/>
            <person name="Priest M."/>
            <person name="Roberts A."/>
            <person name="Saif S."/>
            <person name="Shea T."/>
            <person name="Sykes S."/>
            <person name="Wortman J."/>
            <person name="Nusbaum C."/>
            <person name="Birren B."/>
        </authorList>
    </citation>
    <scope>NUCLEOTIDE SEQUENCE</scope>
    <source>
        <strain evidence="3">CBS 10118</strain>
    </source>
</reference>
<evidence type="ECO:0000256" key="1">
    <source>
        <dbReference type="SAM" id="MobiDB-lite"/>
    </source>
</evidence>
<protein>
    <submittedName>
        <fullName evidence="2">Uncharacterized protein</fullName>
    </submittedName>
</protein>
<dbReference type="STRING" id="1296100.A0A1B9FXN4"/>
<dbReference type="KEGG" id="kbi:30210907"/>
<feature type="region of interest" description="Disordered" evidence="1">
    <location>
        <begin position="1"/>
        <end position="24"/>
    </location>
</feature>
<proteinExistence type="predicted"/>
<dbReference type="EMBL" id="KI894023">
    <property type="protein sequence ID" value="OCF23525.1"/>
    <property type="molecule type" value="Genomic_DNA"/>
</dbReference>
<reference evidence="3" key="4">
    <citation type="submission" date="2024-02" db="EMBL/GenBank/DDBJ databases">
        <title>Comparative genomics of Cryptococcus and Kwoniella reveals pathogenesis evolution and contrasting modes of karyotype evolution via chromosome fusion or intercentromeric recombination.</title>
        <authorList>
            <person name="Coelho M.A."/>
            <person name="David-Palma M."/>
            <person name="Shea T."/>
            <person name="Bowers K."/>
            <person name="McGinley-Smith S."/>
            <person name="Mohammad A.W."/>
            <person name="Gnirke A."/>
            <person name="Yurkov A.M."/>
            <person name="Nowrousian M."/>
            <person name="Sun S."/>
            <person name="Cuomo C.A."/>
            <person name="Heitman J."/>
        </authorList>
    </citation>
    <scope>NUCLEOTIDE SEQUENCE</scope>
    <source>
        <strain evidence="3">CBS 10118</strain>
    </source>
</reference>
<dbReference type="Gene3D" id="3.80.10.10">
    <property type="entry name" value="Ribonuclease Inhibitor"/>
    <property type="match status" value="1"/>
</dbReference>
<dbReference type="GeneID" id="30210907"/>
<accession>A0A1B9FXN4</accession>
<evidence type="ECO:0000313" key="4">
    <source>
        <dbReference type="Proteomes" id="UP000092730"/>
    </source>
</evidence>
<dbReference type="InterPro" id="IPR032675">
    <property type="entry name" value="LRR_dom_sf"/>
</dbReference>
<dbReference type="Proteomes" id="UP000092730">
    <property type="component" value="Chromosome 6"/>
</dbReference>
<evidence type="ECO:0000313" key="2">
    <source>
        <dbReference type="EMBL" id="OCF23525.1"/>
    </source>
</evidence>
<evidence type="ECO:0000313" key="3">
    <source>
        <dbReference type="EMBL" id="WVW85715.1"/>
    </source>
</evidence>
<dbReference type="OrthoDB" id="2595178at2759"/>
<dbReference type="SUPFAM" id="SSF52047">
    <property type="entry name" value="RNI-like"/>
    <property type="match status" value="1"/>
</dbReference>